<evidence type="ECO:0000259" key="2">
    <source>
        <dbReference type="Pfam" id="PF03167"/>
    </source>
</evidence>
<dbReference type="AlphaFoldDB" id="A0A1H0FDX5"/>
<dbReference type="OrthoDB" id="4977218at2"/>
<evidence type="ECO:0000256" key="1">
    <source>
        <dbReference type="SAM" id="MobiDB-lite"/>
    </source>
</evidence>
<accession>A0A1H0FDX5</accession>
<feature type="region of interest" description="Disordered" evidence="1">
    <location>
        <begin position="253"/>
        <end position="284"/>
    </location>
</feature>
<evidence type="ECO:0000313" key="3">
    <source>
        <dbReference type="EMBL" id="SHK47889.1"/>
    </source>
</evidence>
<name>A0A1H0FDX5_9RHOB</name>
<dbReference type="SUPFAM" id="SSF52141">
    <property type="entry name" value="Uracil-DNA glycosylase-like"/>
    <property type="match status" value="1"/>
</dbReference>
<evidence type="ECO:0000313" key="4">
    <source>
        <dbReference type="Proteomes" id="UP000324252"/>
    </source>
</evidence>
<dbReference type="InterPro" id="IPR005122">
    <property type="entry name" value="Uracil-DNA_glycosylase-like"/>
</dbReference>
<gene>
    <name evidence="3" type="ORF">SAMN05444142_105288</name>
</gene>
<dbReference type="Pfam" id="PF03167">
    <property type="entry name" value="UDG"/>
    <property type="match status" value="1"/>
</dbReference>
<protein>
    <submittedName>
        <fullName evidence="3">Uracil DNA glycosylase superfamily protein</fullName>
    </submittedName>
</protein>
<organism evidence="3 4">
    <name type="scientific">Lutimaribacter pacificus</name>
    <dbReference type="NCBI Taxonomy" id="391948"/>
    <lineage>
        <taxon>Bacteria</taxon>
        <taxon>Pseudomonadati</taxon>
        <taxon>Pseudomonadota</taxon>
        <taxon>Alphaproteobacteria</taxon>
        <taxon>Rhodobacterales</taxon>
        <taxon>Roseobacteraceae</taxon>
        <taxon>Lutimaribacter</taxon>
    </lineage>
</organism>
<proteinExistence type="predicted"/>
<dbReference type="RefSeq" id="WP_149787653.1">
    <property type="nucleotide sequence ID" value="NZ_FNIO01000002.1"/>
</dbReference>
<sequence>MSAKDILSALGQLDFENTFNPYFDRCPVHDAAGAPELRSYYLVEMLERAASSNLDAIWVGRDLGYRGGRRTGLALTDDIHFSDHLVRWGLEPKRPTSGAPVPERTAAAIWDILMRVRVPVFLWNVFPLHPYEGGDPFSNRAHNARERKAGTDILINIVHYLKPQRLVAVGNDAFNVLSNALPDEKVFKVRHPSYGGQNEFLKAMRDLYADTLIETELDLFSVGISNDQLECPNRGEPTTGRSRVFAKEQLADWQVSRTSRPKRSSANPERTVASDARLPFGCSR</sequence>
<keyword evidence="4" id="KW-1185">Reference proteome</keyword>
<dbReference type="InterPro" id="IPR036895">
    <property type="entry name" value="Uracil-DNA_glycosylase-like_sf"/>
</dbReference>
<dbReference type="Proteomes" id="UP000324252">
    <property type="component" value="Unassembled WGS sequence"/>
</dbReference>
<feature type="domain" description="Uracil-DNA glycosylase-like" evidence="2">
    <location>
        <begin position="108"/>
        <end position="202"/>
    </location>
</feature>
<dbReference type="Gene3D" id="3.40.470.10">
    <property type="entry name" value="Uracil-DNA glycosylase-like domain"/>
    <property type="match status" value="1"/>
</dbReference>
<dbReference type="EMBL" id="FQZZ01000005">
    <property type="protein sequence ID" value="SHK47889.1"/>
    <property type="molecule type" value="Genomic_DNA"/>
</dbReference>
<dbReference type="CDD" id="cd10035">
    <property type="entry name" value="UDG_like"/>
    <property type="match status" value="1"/>
</dbReference>
<reference evidence="3 4" key="1">
    <citation type="submission" date="2016-11" db="EMBL/GenBank/DDBJ databases">
        <authorList>
            <person name="Varghese N."/>
            <person name="Submissions S."/>
        </authorList>
    </citation>
    <scope>NUCLEOTIDE SEQUENCE [LARGE SCALE GENOMIC DNA]</scope>
    <source>
        <strain evidence="3 4">DSM 29620</strain>
    </source>
</reference>